<accession>A0A834SWX4</accession>
<keyword evidence="2" id="KW-1185">Reference proteome</keyword>
<protein>
    <submittedName>
        <fullName evidence="1">Putative ribonuclease H protein At1g65750 family</fullName>
    </submittedName>
</protein>
<comment type="caution">
    <text evidence="1">The sequence shown here is derived from an EMBL/GenBank/DDBJ whole genome shotgun (WGS) entry which is preliminary data.</text>
</comment>
<gene>
    <name evidence="1" type="ORF">G2W53_032696</name>
</gene>
<reference evidence="1" key="1">
    <citation type="submission" date="2020-09" db="EMBL/GenBank/DDBJ databases">
        <title>Genome-Enabled Discovery of Anthraquinone Biosynthesis in Senna tora.</title>
        <authorList>
            <person name="Kang S.-H."/>
            <person name="Pandey R.P."/>
            <person name="Lee C.-M."/>
            <person name="Sim J.-S."/>
            <person name="Jeong J.-T."/>
            <person name="Choi B.-S."/>
            <person name="Jung M."/>
            <person name="Ginzburg D."/>
            <person name="Zhao K."/>
            <person name="Won S.Y."/>
            <person name="Oh T.-J."/>
            <person name="Yu Y."/>
            <person name="Kim N.-H."/>
            <person name="Lee O.R."/>
            <person name="Lee T.-H."/>
            <person name="Bashyal P."/>
            <person name="Kim T.-S."/>
            <person name="Lee W.-H."/>
            <person name="Kawkins C."/>
            <person name="Kim C.-K."/>
            <person name="Kim J.S."/>
            <person name="Ahn B.O."/>
            <person name="Rhee S.Y."/>
            <person name="Sohng J.K."/>
        </authorList>
    </citation>
    <scope>NUCLEOTIDE SEQUENCE</scope>
    <source>
        <tissue evidence="1">Leaf</tissue>
    </source>
</reference>
<organism evidence="1 2">
    <name type="scientific">Senna tora</name>
    <dbReference type="NCBI Taxonomy" id="362788"/>
    <lineage>
        <taxon>Eukaryota</taxon>
        <taxon>Viridiplantae</taxon>
        <taxon>Streptophyta</taxon>
        <taxon>Embryophyta</taxon>
        <taxon>Tracheophyta</taxon>
        <taxon>Spermatophyta</taxon>
        <taxon>Magnoliopsida</taxon>
        <taxon>eudicotyledons</taxon>
        <taxon>Gunneridae</taxon>
        <taxon>Pentapetalae</taxon>
        <taxon>rosids</taxon>
        <taxon>fabids</taxon>
        <taxon>Fabales</taxon>
        <taxon>Fabaceae</taxon>
        <taxon>Caesalpinioideae</taxon>
        <taxon>Cassia clade</taxon>
        <taxon>Senna</taxon>
    </lineage>
</organism>
<evidence type="ECO:0000313" key="2">
    <source>
        <dbReference type="Proteomes" id="UP000634136"/>
    </source>
</evidence>
<evidence type="ECO:0000313" key="1">
    <source>
        <dbReference type="EMBL" id="KAF7811720.1"/>
    </source>
</evidence>
<dbReference type="AlphaFoldDB" id="A0A834SWX4"/>
<dbReference type="OrthoDB" id="1434423at2759"/>
<proteinExistence type="predicted"/>
<sequence>MVPTVKKRADSSCVWRSICGVWESGEKGIKWNLGNGAKVNFWKDNWIPNHPPLVKAVCHHPELRNLDEVVADYAKEGVWLVNKIRFWFDEEIVRKIVAIPTPRLGLERDRVIWGPTCDGKFSISSAYKLGTKNNSDGSNALCFQLLLLLHAISNSNSSLKKPTSVVALLPWKVFVSFTVEDLNSALDKYDFDSKIGTKVTVFLMFA</sequence>
<dbReference type="EMBL" id="JAAIUW010000010">
    <property type="protein sequence ID" value="KAF7811720.1"/>
    <property type="molecule type" value="Genomic_DNA"/>
</dbReference>
<dbReference type="Proteomes" id="UP000634136">
    <property type="component" value="Unassembled WGS sequence"/>
</dbReference>
<name>A0A834SWX4_9FABA</name>